<evidence type="ECO:0000256" key="7">
    <source>
        <dbReference type="ARBA" id="ARBA00022842"/>
    </source>
</evidence>
<dbReference type="PANTHER" id="PTHR43028:SF5">
    <property type="entry name" value="3'(2'),5'-BISPHOSPHATE NUCLEOTIDASE 1"/>
    <property type="match status" value="1"/>
</dbReference>
<organism evidence="11 12">
    <name type="scientific">Permianibacter aggregans</name>
    <dbReference type="NCBI Taxonomy" id="1510150"/>
    <lineage>
        <taxon>Bacteria</taxon>
        <taxon>Pseudomonadati</taxon>
        <taxon>Pseudomonadota</taxon>
        <taxon>Gammaproteobacteria</taxon>
        <taxon>Pseudomonadales</taxon>
        <taxon>Pseudomonadaceae</taxon>
        <taxon>Permianibacter</taxon>
    </lineage>
</organism>
<dbReference type="Gene3D" id="3.40.190.80">
    <property type="match status" value="1"/>
</dbReference>
<dbReference type="PRINTS" id="PR00377">
    <property type="entry name" value="IMPHPHTASES"/>
</dbReference>
<dbReference type="EMBL" id="SNYM01000003">
    <property type="protein sequence ID" value="TDQ49692.1"/>
    <property type="molecule type" value="Genomic_DNA"/>
</dbReference>
<dbReference type="GO" id="GO:0046854">
    <property type="term" value="P:phosphatidylinositol phosphate biosynthetic process"/>
    <property type="evidence" value="ECO:0007669"/>
    <property type="project" value="InterPro"/>
</dbReference>
<dbReference type="InterPro" id="IPR050725">
    <property type="entry name" value="CysQ/Inositol_MonoPase"/>
</dbReference>
<dbReference type="HAMAP" id="MF_02095">
    <property type="entry name" value="CysQ"/>
    <property type="match status" value="1"/>
</dbReference>
<feature type="binding site" evidence="10">
    <location>
        <position position="246"/>
    </location>
    <ligand>
        <name>Mg(2+)</name>
        <dbReference type="ChEBI" id="CHEBI:18420"/>
        <label>1</label>
        <note>catalytic</note>
    </ligand>
</feature>
<keyword evidence="6 9" id="KW-0378">Hydrolase</keyword>
<feature type="binding site" evidence="10">
    <location>
        <position position="120"/>
    </location>
    <ligand>
        <name>Mg(2+)</name>
        <dbReference type="ChEBI" id="CHEBI:18420"/>
        <label>1</label>
        <note>catalytic</note>
    </ligand>
</feature>
<dbReference type="EC" id="3.1.3.7" evidence="9"/>
<dbReference type="InterPro" id="IPR020583">
    <property type="entry name" value="Inositol_monoP_metal-BS"/>
</dbReference>
<protein>
    <recommendedName>
        <fullName evidence="9">3'(2'),5'-bisphosphate nucleotidase CysQ</fullName>
        <ecNumber evidence="9">3.1.3.7</ecNumber>
    </recommendedName>
    <alternativeName>
        <fullName evidence="9">3'(2'),5-bisphosphonucleoside 3'(2')-phosphohydrolase</fullName>
    </alternativeName>
    <alternativeName>
        <fullName evidence="9">3'-phosphoadenosine 5'-phosphate phosphatase</fullName>
        <shortName evidence="9">PAP phosphatase</shortName>
    </alternativeName>
</protein>
<keyword evidence="4 9" id="KW-0997">Cell inner membrane</keyword>
<dbReference type="GO" id="GO:0008441">
    <property type="term" value="F:3'(2'),5'-bisphosphate nucleotidase activity"/>
    <property type="evidence" value="ECO:0007669"/>
    <property type="project" value="UniProtKB-UniRule"/>
</dbReference>
<feature type="binding site" evidence="9">
    <location>
        <begin position="120"/>
        <end position="123"/>
    </location>
    <ligand>
        <name>substrate</name>
    </ligand>
</feature>
<comment type="catalytic activity">
    <reaction evidence="1 9">
        <text>adenosine 3',5'-bisphosphate + H2O = AMP + phosphate</text>
        <dbReference type="Rhea" id="RHEA:10040"/>
        <dbReference type="ChEBI" id="CHEBI:15377"/>
        <dbReference type="ChEBI" id="CHEBI:43474"/>
        <dbReference type="ChEBI" id="CHEBI:58343"/>
        <dbReference type="ChEBI" id="CHEBI:456215"/>
        <dbReference type="EC" id="3.1.3.7"/>
    </reaction>
</comment>
<feature type="binding site" evidence="9">
    <location>
        <position position="246"/>
    </location>
    <ligand>
        <name>substrate</name>
    </ligand>
</feature>
<keyword evidence="5 9" id="KW-0479">Metal-binding</keyword>
<name>A0A4R6URR1_9GAMM</name>
<feature type="binding site" evidence="9">
    <location>
        <position position="118"/>
    </location>
    <ligand>
        <name>Mg(2+)</name>
        <dbReference type="ChEBI" id="CHEBI:18420"/>
        <label>2</label>
    </ligand>
</feature>
<dbReference type="GO" id="GO:0005886">
    <property type="term" value="C:plasma membrane"/>
    <property type="evidence" value="ECO:0007669"/>
    <property type="project" value="UniProtKB-SubCell"/>
</dbReference>
<feature type="binding site" evidence="9">
    <location>
        <position position="118"/>
    </location>
    <ligand>
        <name>Mg(2+)</name>
        <dbReference type="ChEBI" id="CHEBI:18420"/>
        <label>1</label>
    </ligand>
</feature>
<evidence type="ECO:0000256" key="5">
    <source>
        <dbReference type="ARBA" id="ARBA00022723"/>
    </source>
</evidence>
<keyword evidence="7 9" id="KW-0460">Magnesium</keyword>
<evidence type="ECO:0000256" key="10">
    <source>
        <dbReference type="PIRSR" id="PIRSR600760-2"/>
    </source>
</evidence>
<evidence type="ECO:0000313" key="11">
    <source>
        <dbReference type="EMBL" id="TDQ49692.1"/>
    </source>
</evidence>
<evidence type="ECO:0000256" key="2">
    <source>
        <dbReference type="ARBA" id="ARBA00005289"/>
    </source>
</evidence>
<dbReference type="AlphaFoldDB" id="A0A4R6URR1"/>
<dbReference type="Pfam" id="PF00459">
    <property type="entry name" value="Inositol_P"/>
    <property type="match status" value="1"/>
</dbReference>
<dbReference type="PROSITE" id="PS00629">
    <property type="entry name" value="IMP_1"/>
    <property type="match status" value="1"/>
</dbReference>
<feature type="binding site" evidence="10">
    <location>
        <position position="98"/>
    </location>
    <ligand>
        <name>Mg(2+)</name>
        <dbReference type="ChEBI" id="CHEBI:18420"/>
        <label>1</label>
        <note>catalytic</note>
    </ligand>
</feature>
<dbReference type="GO" id="GO:0000103">
    <property type="term" value="P:sulfate assimilation"/>
    <property type="evidence" value="ECO:0007669"/>
    <property type="project" value="TreeGrafter"/>
</dbReference>
<dbReference type="InterPro" id="IPR000760">
    <property type="entry name" value="Inositol_monophosphatase-like"/>
</dbReference>
<comment type="caution">
    <text evidence="11">The sequence shown here is derived from an EMBL/GenBank/DDBJ whole genome shotgun (WGS) entry which is preliminary data.</text>
</comment>
<dbReference type="SUPFAM" id="SSF56655">
    <property type="entry name" value="Carbohydrate phosphatase"/>
    <property type="match status" value="1"/>
</dbReference>
<feature type="binding site" evidence="10">
    <location>
        <position position="118"/>
    </location>
    <ligand>
        <name>Mg(2+)</name>
        <dbReference type="ChEBI" id="CHEBI:18420"/>
        <label>1</label>
        <note>catalytic</note>
    </ligand>
</feature>
<evidence type="ECO:0000313" key="12">
    <source>
        <dbReference type="Proteomes" id="UP000295375"/>
    </source>
</evidence>
<comment type="similarity">
    <text evidence="2 9">Belongs to the inositol monophosphatase superfamily. CysQ family.</text>
</comment>
<dbReference type="CDD" id="cd01638">
    <property type="entry name" value="CysQ"/>
    <property type="match status" value="1"/>
</dbReference>
<feature type="binding site" evidence="9">
    <location>
        <position position="120"/>
    </location>
    <ligand>
        <name>Mg(2+)</name>
        <dbReference type="ChEBI" id="CHEBI:18420"/>
        <label>1</label>
    </ligand>
</feature>
<keyword evidence="8 9" id="KW-0472">Membrane</keyword>
<dbReference type="Proteomes" id="UP000295375">
    <property type="component" value="Unassembled WGS sequence"/>
</dbReference>
<evidence type="ECO:0000256" key="4">
    <source>
        <dbReference type="ARBA" id="ARBA00022519"/>
    </source>
</evidence>
<dbReference type="PROSITE" id="PS00630">
    <property type="entry name" value="IMP_2"/>
    <property type="match status" value="1"/>
</dbReference>
<feature type="binding site" evidence="9">
    <location>
        <position position="98"/>
    </location>
    <ligand>
        <name>Mg(2+)</name>
        <dbReference type="ChEBI" id="CHEBI:18420"/>
        <label>1</label>
    </ligand>
</feature>
<feature type="binding site" evidence="9">
    <location>
        <position position="121"/>
    </location>
    <ligand>
        <name>Mg(2+)</name>
        <dbReference type="ChEBI" id="CHEBI:18420"/>
        <label>2</label>
    </ligand>
</feature>
<feature type="binding site" evidence="9">
    <location>
        <position position="246"/>
    </location>
    <ligand>
        <name>Mg(2+)</name>
        <dbReference type="ChEBI" id="CHEBI:18420"/>
        <label>2</label>
    </ligand>
</feature>
<reference evidence="11 12" key="1">
    <citation type="submission" date="2019-03" db="EMBL/GenBank/DDBJ databases">
        <title>Genomic Encyclopedia of Type Strains, Phase IV (KMG-IV): sequencing the most valuable type-strain genomes for metagenomic binning, comparative biology and taxonomic classification.</title>
        <authorList>
            <person name="Goeker M."/>
        </authorList>
    </citation>
    <scope>NUCLEOTIDE SEQUENCE [LARGE SCALE GENOMIC DNA]</scope>
    <source>
        <strain evidence="11 12">DSM 103792</strain>
    </source>
</reference>
<comment type="subcellular location">
    <subcellularLocation>
        <location evidence="9">Cell inner membrane</location>
        <topology evidence="9">Peripheral membrane protein</topology>
        <orientation evidence="9">Cytoplasmic side</orientation>
    </subcellularLocation>
</comment>
<dbReference type="NCBIfam" id="TIGR01331">
    <property type="entry name" value="bisphos_cysQ"/>
    <property type="match status" value="1"/>
</dbReference>
<keyword evidence="3 9" id="KW-1003">Cell membrane</keyword>
<evidence type="ECO:0000256" key="6">
    <source>
        <dbReference type="ARBA" id="ARBA00022801"/>
    </source>
</evidence>
<dbReference type="GO" id="GO:0050427">
    <property type="term" value="P:3'-phosphoadenosine 5'-phosphosulfate metabolic process"/>
    <property type="evidence" value="ECO:0007669"/>
    <property type="project" value="TreeGrafter"/>
</dbReference>
<dbReference type="InterPro" id="IPR020550">
    <property type="entry name" value="Inositol_monophosphatase_CS"/>
</dbReference>
<proteinExistence type="inferred from homology"/>
<sequence length="299" mass="32645">MTISHIVRGRRLFAKHGVTADNGRFAATDKPTMQVDVITSALIVAAEQAGAAIMNIYRNEATETTIKADGSPLTQADMAAHRIIAEHLQRFDWPVLSEESAELPFATRQQQHTYFLVDPLDGTKEFIHRTDEFTVNIALIENGVAVRGVVFAPALDLIYVGGQGIGAWKKADGNAWQAIQVSNRVPSASSPLRVVGSRRHGAEKLAAMLTDVPHELDNRGSALKICQVAEGSADFYPRLGPTSEWDTAAGQAIVEAAGGHLTDMHLQPLRYNQKDSLLNPNFLVLNQSYAQWISRLKLA</sequence>
<feature type="binding site" evidence="9">
    <location>
        <position position="98"/>
    </location>
    <ligand>
        <name>substrate</name>
    </ligand>
</feature>
<dbReference type="GO" id="GO:0000287">
    <property type="term" value="F:magnesium ion binding"/>
    <property type="evidence" value="ECO:0007669"/>
    <property type="project" value="UniProtKB-UniRule"/>
</dbReference>
<comment type="cofactor">
    <cofactor evidence="9 10">
        <name>Mg(2+)</name>
        <dbReference type="ChEBI" id="CHEBI:18420"/>
    </cofactor>
</comment>
<feature type="binding site" evidence="10">
    <location>
        <position position="121"/>
    </location>
    <ligand>
        <name>Mg(2+)</name>
        <dbReference type="ChEBI" id="CHEBI:18420"/>
        <label>1</label>
        <note>catalytic</note>
    </ligand>
</feature>
<accession>A0A4R6URR1</accession>
<evidence type="ECO:0000256" key="9">
    <source>
        <dbReference type="HAMAP-Rule" id="MF_02095"/>
    </source>
</evidence>
<dbReference type="PANTHER" id="PTHR43028">
    <property type="entry name" value="3'(2'),5'-BISPHOSPHATE NUCLEOTIDASE 1"/>
    <property type="match status" value="1"/>
</dbReference>
<evidence type="ECO:0000256" key="3">
    <source>
        <dbReference type="ARBA" id="ARBA00022475"/>
    </source>
</evidence>
<gene>
    <name evidence="9" type="primary">cysQ</name>
    <name evidence="11" type="ORF">EV696_10360</name>
</gene>
<keyword evidence="12" id="KW-1185">Reference proteome</keyword>
<comment type="function">
    <text evidence="9">Converts adenosine-3',5'-bisphosphate (PAP) to AMP.</text>
</comment>
<evidence type="ECO:0000256" key="8">
    <source>
        <dbReference type="ARBA" id="ARBA00023136"/>
    </source>
</evidence>
<dbReference type="InterPro" id="IPR006240">
    <property type="entry name" value="CysQ"/>
</dbReference>
<dbReference type="Gene3D" id="3.30.540.10">
    <property type="entry name" value="Fructose-1,6-Bisphosphatase, subunit A, domain 1"/>
    <property type="match status" value="1"/>
</dbReference>
<evidence type="ECO:0000256" key="1">
    <source>
        <dbReference type="ARBA" id="ARBA00001625"/>
    </source>
</evidence>